<dbReference type="InterPro" id="IPR025159">
    <property type="entry name" value="AbiEi_N"/>
</dbReference>
<evidence type="ECO:0000259" key="1">
    <source>
        <dbReference type="Pfam" id="PF13338"/>
    </source>
</evidence>
<name>A0A6N3A602_9ACTN</name>
<dbReference type="Pfam" id="PF13338">
    <property type="entry name" value="AbiEi_4"/>
    <property type="match status" value="1"/>
</dbReference>
<organism evidence="2">
    <name type="scientific">Collinsella aerofaciens</name>
    <dbReference type="NCBI Taxonomy" id="74426"/>
    <lineage>
        <taxon>Bacteria</taxon>
        <taxon>Bacillati</taxon>
        <taxon>Actinomycetota</taxon>
        <taxon>Coriobacteriia</taxon>
        <taxon>Coriobacteriales</taxon>
        <taxon>Coriobacteriaceae</taxon>
        <taxon>Collinsella</taxon>
    </lineage>
</organism>
<protein>
    <recommendedName>
        <fullName evidence="1">AbiEi antitoxin N-terminal domain-containing protein</fullName>
    </recommendedName>
</protein>
<feature type="domain" description="AbiEi antitoxin N-terminal" evidence="1">
    <location>
        <begin position="12"/>
        <end position="53"/>
    </location>
</feature>
<dbReference type="AlphaFoldDB" id="A0A6N3A602"/>
<evidence type="ECO:0000313" key="2">
    <source>
        <dbReference type="EMBL" id="VYT85220.1"/>
    </source>
</evidence>
<dbReference type="RefSeq" id="WP_156598079.1">
    <property type="nucleotide sequence ID" value="NZ_CACRTW010000009.1"/>
</dbReference>
<dbReference type="EMBL" id="CACRTW010000009">
    <property type="protein sequence ID" value="VYT85220.1"/>
    <property type="molecule type" value="Genomic_DNA"/>
</dbReference>
<gene>
    <name evidence="2" type="ORF">CALFYP39_00759</name>
</gene>
<sequence>MKYFSNITAISELSESEGVFTTAQAARMDISRDALAHSCRTGRLERICHGAYRMSGTQRRDTDELNAFWKLTNPSLCAWERKRQWDGVAVSGTTAANLQQMGDFYLSPYRMTAPMRINTRNESLSFAKREIAEQDIVWLDGLPVTKPERTLVDLCLDCEDPSLITDAYHDALGRGLNTQRLKELVEENSKTAKRRELMKPLLMVLNG</sequence>
<proteinExistence type="predicted"/>
<accession>A0A6N3A602</accession>
<reference evidence="2" key="1">
    <citation type="submission" date="2019-11" db="EMBL/GenBank/DDBJ databases">
        <authorList>
            <person name="Feng L."/>
        </authorList>
    </citation>
    <scope>NUCLEOTIDE SEQUENCE</scope>
    <source>
        <strain evidence="2">CaerofaciensLFYP39</strain>
    </source>
</reference>